<dbReference type="InterPro" id="IPR011991">
    <property type="entry name" value="ArsR-like_HTH"/>
</dbReference>
<evidence type="ECO:0000256" key="3">
    <source>
        <dbReference type="ARBA" id="ARBA00023163"/>
    </source>
</evidence>
<accession>A0A7X0RTY9</accession>
<keyword evidence="2" id="KW-0238">DNA-binding</keyword>
<reference evidence="5 6" key="1">
    <citation type="submission" date="2020-08" db="EMBL/GenBank/DDBJ databases">
        <title>Cohnella phylogeny.</title>
        <authorList>
            <person name="Dunlap C."/>
        </authorList>
    </citation>
    <scope>NUCLEOTIDE SEQUENCE [LARGE SCALE GENOMIC DNA]</scope>
    <source>
        <strain evidence="5 6">DSM 28246</strain>
    </source>
</reference>
<dbReference type="SUPFAM" id="SSF46785">
    <property type="entry name" value="Winged helix' DNA-binding domain"/>
    <property type="match status" value="1"/>
</dbReference>
<dbReference type="PANTHER" id="PTHR33204:SF29">
    <property type="entry name" value="TRANSCRIPTIONAL REGULATOR"/>
    <property type="match status" value="1"/>
</dbReference>
<dbReference type="GO" id="GO:0003677">
    <property type="term" value="F:DNA binding"/>
    <property type="evidence" value="ECO:0007669"/>
    <property type="project" value="UniProtKB-KW"/>
</dbReference>
<keyword evidence="3" id="KW-0804">Transcription</keyword>
<proteinExistence type="predicted"/>
<organism evidence="5 6">
    <name type="scientific">Cohnella nanjingensis</name>
    <dbReference type="NCBI Taxonomy" id="1387779"/>
    <lineage>
        <taxon>Bacteria</taxon>
        <taxon>Bacillati</taxon>
        <taxon>Bacillota</taxon>
        <taxon>Bacilli</taxon>
        <taxon>Bacillales</taxon>
        <taxon>Paenibacillaceae</taxon>
        <taxon>Cohnella</taxon>
    </lineage>
</organism>
<evidence type="ECO:0000313" key="6">
    <source>
        <dbReference type="Proteomes" id="UP000547209"/>
    </source>
</evidence>
<dbReference type="InterPro" id="IPR036388">
    <property type="entry name" value="WH-like_DNA-bd_sf"/>
</dbReference>
<evidence type="ECO:0000313" key="5">
    <source>
        <dbReference type="EMBL" id="MBB6673668.1"/>
    </source>
</evidence>
<protein>
    <submittedName>
        <fullName evidence="5">Helix-turn-helix transcriptional regulator</fullName>
    </submittedName>
</protein>
<keyword evidence="1" id="KW-0805">Transcription regulation</keyword>
<name>A0A7X0RTY9_9BACL</name>
<dbReference type="PANTHER" id="PTHR33204">
    <property type="entry name" value="TRANSCRIPTIONAL REGULATOR, MARR FAMILY"/>
    <property type="match status" value="1"/>
</dbReference>
<dbReference type="AlphaFoldDB" id="A0A7X0RTY9"/>
<evidence type="ECO:0000256" key="2">
    <source>
        <dbReference type="ARBA" id="ARBA00023125"/>
    </source>
</evidence>
<dbReference type="PROSITE" id="PS51118">
    <property type="entry name" value="HTH_HXLR"/>
    <property type="match status" value="1"/>
</dbReference>
<dbReference type="Pfam" id="PF01638">
    <property type="entry name" value="HxlR"/>
    <property type="match status" value="1"/>
</dbReference>
<evidence type="ECO:0000256" key="1">
    <source>
        <dbReference type="ARBA" id="ARBA00023015"/>
    </source>
</evidence>
<gene>
    <name evidence="5" type="ORF">H7C19_23590</name>
</gene>
<dbReference type="RefSeq" id="WP_185671532.1">
    <property type="nucleotide sequence ID" value="NZ_JACJVP010000041.1"/>
</dbReference>
<comment type="caution">
    <text evidence="5">The sequence shown here is derived from an EMBL/GenBank/DDBJ whole genome shotgun (WGS) entry which is preliminary data.</text>
</comment>
<keyword evidence="6" id="KW-1185">Reference proteome</keyword>
<dbReference type="InterPro" id="IPR036390">
    <property type="entry name" value="WH_DNA-bd_sf"/>
</dbReference>
<feature type="domain" description="HTH hxlR-type" evidence="4">
    <location>
        <begin position="5"/>
        <end position="110"/>
    </location>
</feature>
<sequence>MAKMCECLFPKKQEEVWPLIVTQNVLTGRWKLAILWFLNRETRRFSEIKSFLNDISQGSLTKQLREMEDHALILRFVYPEVPPRVEYSLTSRGRSLIPIIELMAEWGKLS</sequence>
<dbReference type="Proteomes" id="UP000547209">
    <property type="component" value="Unassembled WGS sequence"/>
</dbReference>
<dbReference type="CDD" id="cd00090">
    <property type="entry name" value="HTH_ARSR"/>
    <property type="match status" value="1"/>
</dbReference>
<evidence type="ECO:0000259" key="4">
    <source>
        <dbReference type="PROSITE" id="PS51118"/>
    </source>
</evidence>
<dbReference type="Gene3D" id="1.10.10.10">
    <property type="entry name" value="Winged helix-like DNA-binding domain superfamily/Winged helix DNA-binding domain"/>
    <property type="match status" value="1"/>
</dbReference>
<dbReference type="InterPro" id="IPR002577">
    <property type="entry name" value="HTH_HxlR"/>
</dbReference>
<dbReference type="EMBL" id="JACJVP010000041">
    <property type="protein sequence ID" value="MBB6673668.1"/>
    <property type="molecule type" value="Genomic_DNA"/>
</dbReference>